<sequence>MNFPQFAFNNVRRNARAYVAYLLSSSFMVMIFFTYAVFVYHPKIANSEMGNMTRVGMSIATAIVYVFAFFFVMYSISVFLKSRNREFGILTILGAESRQINLLIFLENILIGAVAIVTGIAAGLILSKVFLLVSTKVIDLDDLPFYWPAKAILLTAGAFILLFLFISLFTLMFIRKRQVLDLLTGSSKPKKEPKANVFTFLLGIALLATGYWALHGKKLDELGLLIAAVTGIAGTYFFYSQLSVWIVKKLQRRRSAAWKGTNLLWISEMSYKLKDNARMLFLVTVVVALACMSTGFVLASQQAIRDSYMSNPFNFRYTTYSDGDQKKAEKDLAYIEKSLGAEGMEYRVAKVDLIPDNSYAAGKEKTVLISQSQFNHLASVMTIDPVEQLGQTESVLVQTPERERKYPPQGNNMDVRIADSTYAFRFVSRTEKVASLSYTGKLLVIQDEEFERLKREHQAWGDYIQNTTVYMAPDSGKFPGKEDPETKLGLELAEWNRSGDHGGFLQSRAENYYSFKQTFSLFSFIGVFIALIFSVSSASFLYFKLHTELSGDAVMYRSLSKIGLSSREMNVSATIQIAVLFFIPIAVATLQSLVVLGPVMEMMNSMSPVYVPVITASAAFLAVQTVYFLVVRARYIKAVDKTMV</sequence>
<evidence type="ECO:0000313" key="8">
    <source>
        <dbReference type="EMBL" id="GIP53337.1"/>
    </source>
</evidence>
<feature type="transmembrane region" description="Helical" evidence="6">
    <location>
        <begin position="18"/>
        <end position="38"/>
    </location>
</feature>
<evidence type="ECO:0000256" key="3">
    <source>
        <dbReference type="ARBA" id="ARBA00022692"/>
    </source>
</evidence>
<feature type="transmembrane region" description="Helical" evidence="6">
    <location>
        <begin position="577"/>
        <end position="597"/>
    </location>
</feature>
<dbReference type="RefSeq" id="WP_213654922.1">
    <property type="nucleotide sequence ID" value="NZ_BOSL01000006.1"/>
</dbReference>
<feature type="transmembrane region" description="Helical" evidence="6">
    <location>
        <begin position="521"/>
        <end position="543"/>
    </location>
</feature>
<evidence type="ECO:0000256" key="1">
    <source>
        <dbReference type="ARBA" id="ARBA00004651"/>
    </source>
</evidence>
<gene>
    <name evidence="8" type="ORF">J42TS3_23720</name>
</gene>
<feature type="transmembrane region" description="Helical" evidence="6">
    <location>
        <begin position="226"/>
        <end position="247"/>
    </location>
</feature>
<evidence type="ECO:0000256" key="6">
    <source>
        <dbReference type="PIRNR" id="PIRNR018968"/>
    </source>
</evidence>
<keyword evidence="3 6" id="KW-0812">Transmembrane</keyword>
<keyword evidence="9" id="KW-1185">Reference proteome</keyword>
<evidence type="ECO:0000259" key="7">
    <source>
        <dbReference type="Pfam" id="PF02687"/>
    </source>
</evidence>
<evidence type="ECO:0000256" key="4">
    <source>
        <dbReference type="ARBA" id="ARBA00022989"/>
    </source>
</evidence>
<evidence type="ECO:0000313" key="9">
    <source>
        <dbReference type="Proteomes" id="UP000679992"/>
    </source>
</evidence>
<proteinExistence type="inferred from homology"/>
<feature type="transmembrane region" description="Helical" evidence="6">
    <location>
        <begin position="279"/>
        <end position="299"/>
    </location>
</feature>
<reference evidence="8 9" key="1">
    <citation type="submission" date="2021-03" db="EMBL/GenBank/DDBJ databases">
        <title>Antimicrobial resistance genes in bacteria isolated from Japanese honey, and their potential for conferring macrolide and lincosamide resistance in the American foulbrood pathogen Paenibacillus larvae.</title>
        <authorList>
            <person name="Okamoto M."/>
            <person name="Kumagai M."/>
            <person name="Kanamori H."/>
            <person name="Takamatsu D."/>
        </authorList>
    </citation>
    <scope>NUCLEOTIDE SEQUENCE [LARGE SCALE GENOMIC DNA]</scope>
    <source>
        <strain evidence="8 9">J42TS3</strain>
    </source>
</reference>
<feature type="domain" description="ABC3 transporter permease C-terminal" evidence="7">
    <location>
        <begin position="59"/>
        <end position="178"/>
    </location>
</feature>
<keyword evidence="5 6" id="KW-0472">Membrane</keyword>
<protein>
    <submittedName>
        <fullName evidence="8">ABC transporter permease</fullName>
    </submittedName>
</protein>
<name>A0ABQ4MCG2_9BACL</name>
<keyword evidence="6" id="KW-0813">Transport</keyword>
<comment type="subcellular location">
    <subcellularLocation>
        <location evidence="1 6">Cell membrane</location>
        <topology evidence="1 6">Multi-pass membrane protein</topology>
    </subcellularLocation>
</comment>
<dbReference type="PIRSF" id="PIRSF018968">
    <property type="entry name" value="ABC_permease_BceB"/>
    <property type="match status" value="1"/>
</dbReference>
<keyword evidence="2 6" id="KW-1003">Cell membrane</keyword>
<feature type="transmembrane region" description="Helical" evidence="6">
    <location>
        <begin position="195"/>
        <end position="214"/>
    </location>
</feature>
<evidence type="ECO:0000256" key="5">
    <source>
        <dbReference type="ARBA" id="ARBA00023136"/>
    </source>
</evidence>
<keyword evidence="4 6" id="KW-1133">Transmembrane helix</keyword>
<dbReference type="Proteomes" id="UP000679992">
    <property type="component" value="Unassembled WGS sequence"/>
</dbReference>
<dbReference type="EMBL" id="BOSL01000006">
    <property type="protein sequence ID" value="GIP53337.1"/>
    <property type="molecule type" value="Genomic_DNA"/>
</dbReference>
<accession>A0ABQ4MCG2</accession>
<feature type="transmembrane region" description="Helical" evidence="6">
    <location>
        <begin position="58"/>
        <end position="80"/>
    </location>
</feature>
<feature type="transmembrane region" description="Helical" evidence="6">
    <location>
        <begin position="100"/>
        <end position="131"/>
    </location>
</feature>
<dbReference type="PANTHER" id="PTHR46795">
    <property type="entry name" value="ABC TRANSPORTER PERMEASE-RELATED-RELATED"/>
    <property type="match status" value="1"/>
</dbReference>
<dbReference type="InterPro" id="IPR003838">
    <property type="entry name" value="ABC3_permease_C"/>
</dbReference>
<dbReference type="InterPro" id="IPR052536">
    <property type="entry name" value="ABC-4_Integral_Memb_Prot"/>
</dbReference>
<dbReference type="InterPro" id="IPR027022">
    <property type="entry name" value="ABC_permease_BceB-typ"/>
</dbReference>
<comment type="similarity">
    <text evidence="6">Belongs to the ABC-4 integral membrane protein family.</text>
</comment>
<comment type="caution">
    <text evidence="8">The sequence shown here is derived from an EMBL/GenBank/DDBJ whole genome shotgun (WGS) entry which is preliminary data.</text>
</comment>
<dbReference type="PANTHER" id="PTHR46795:SF2">
    <property type="entry name" value="ABC TRANSPORTER, PERMEASE PROTEIN"/>
    <property type="match status" value="1"/>
</dbReference>
<organism evidence="8 9">
    <name type="scientific">Paenibacillus vini</name>
    <dbReference type="NCBI Taxonomy" id="1476024"/>
    <lineage>
        <taxon>Bacteria</taxon>
        <taxon>Bacillati</taxon>
        <taxon>Bacillota</taxon>
        <taxon>Bacilli</taxon>
        <taxon>Bacillales</taxon>
        <taxon>Paenibacillaceae</taxon>
        <taxon>Paenibacillus</taxon>
    </lineage>
</organism>
<evidence type="ECO:0000256" key="2">
    <source>
        <dbReference type="ARBA" id="ARBA00022475"/>
    </source>
</evidence>
<dbReference type="Pfam" id="PF02687">
    <property type="entry name" value="FtsX"/>
    <property type="match status" value="1"/>
</dbReference>
<feature type="transmembrane region" description="Helical" evidence="6">
    <location>
        <begin position="609"/>
        <end position="631"/>
    </location>
</feature>
<feature type="transmembrane region" description="Helical" evidence="6">
    <location>
        <begin position="151"/>
        <end position="174"/>
    </location>
</feature>